<dbReference type="Proteomes" id="UP000265489">
    <property type="component" value="Unassembled WGS sequence"/>
</dbReference>
<reference evidence="2 3" key="1">
    <citation type="submission" date="2018-08" db="EMBL/GenBank/DDBJ databases">
        <title>A genome reference for cultivated species of the human gut microbiota.</title>
        <authorList>
            <person name="Zou Y."/>
            <person name="Xue W."/>
            <person name="Luo G."/>
        </authorList>
    </citation>
    <scope>NUCLEOTIDE SEQUENCE [LARGE SCALE GENOMIC DNA]</scope>
    <source>
        <strain evidence="2 3">AF15-20</strain>
    </source>
</reference>
<dbReference type="EMBL" id="QRYQ01000018">
    <property type="protein sequence ID" value="RGU90323.1"/>
    <property type="molecule type" value="Genomic_DNA"/>
</dbReference>
<dbReference type="InterPro" id="IPR036397">
    <property type="entry name" value="RNaseH_sf"/>
</dbReference>
<dbReference type="SUPFAM" id="SSF53098">
    <property type="entry name" value="Ribonuclease H-like"/>
    <property type="match status" value="1"/>
</dbReference>
<dbReference type="Gene3D" id="3.30.420.10">
    <property type="entry name" value="Ribonuclease H-like superfamily/Ribonuclease H"/>
    <property type="match status" value="1"/>
</dbReference>
<dbReference type="GeneID" id="66580593"/>
<sequence>MATTDELIKQLRDRAKSDKRGSKTAAKAFVKDAKPLTAELCGIEVKCPKCGSDNYVKDGDGSVLLDKLFKPLHRKKWSRAEQVNNITYDQVEKEKPFSFYKDKIQKIFDDAELLIAYNDPFDVSFLEVNGIDLAGKEQFDVMLKFNEVLKDGRKHKLTYCADWYRFNWQEDQHTSLRDVKATLYYFNEMVK</sequence>
<proteinExistence type="predicted"/>
<gene>
    <name evidence="2" type="ORF">DWW32_08985</name>
</gene>
<feature type="domain" description="Exonuclease" evidence="1">
    <location>
        <begin position="78"/>
        <end position="186"/>
    </location>
</feature>
<accession>A0A395W7L8</accession>
<dbReference type="GO" id="GO:0003676">
    <property type="term" value="F:nucleic acid binding"/>
    <property type="evidence" value="ECO:0007669"/>
    <property type="project" value="InterPro"/>
</dbReference>
<organism evidence="2 3">
    <name type="scientific">Holdemanella biformis</name>
    <dbReference type="NCBI Taxonomy" id="1735"/>
    <lineage>
        <taxon>Bacteria</taxon>
        <taxon>Bacillati</taxon>
        <taxon>Bacillota</taxon>
        <taxon>Erysipelotrichia</taxon>
        <taxon>Erysipelotrichales</taxon>
        <taxon>Erysipelotrichaceae</taxon>
        <taxon>Holdemanella</taxon>
    </lineage>
</organism>
<comment type="caution">
    <text evidence="2">The sequence shown here is derived from an EMBL/GenBank/DDBJ whole genome shotgun (WGS) entry which is preliminary data.</text>
</comment>
<evidence type="ECO:0000313" key="3">
    <source>
        <dbReference type="Proteomes" id="UP000265489"/>
    </source>
</evidence>
<dbReference type="InterPro" id="IPR012337">
    <property type="entry name" value="RNaseH-like_sf"/>
</dbReference>
<dbReference type="RefSeq" id="WP_118325541.1">
    <property type="nucleotide sequence ID" value="NZ_CATXNH010000088.1"/>
</dbReference>
<evidence type="ECO:0000313" key="2">
    <source>
        <dbReference type="EMBL" id="RGU90323.1"/>
    </source>
</evidence>
<dbReference type="AlphaFoldDB" id="A0A395W7L8"/>
<name>A0A395W7L8_9FIRM</name>
<protein>
    <recommendedName>
        <fullName evidence="1">Exonuclease domain-containing protein</fullName>
    </recommendedName>
</protein>
<dbReference type="InterPro" id="IPR013520">
    <property type="entry name" value="Ribonucl_H"/>
</dbReference>
<dbReference type="Pfam" id="PF00929">
    <property type="entry name" value="RNase_T"/>
    <property type="match status" value="1"/>
</dbReference>
<dbReference type="GO" id="GO:0004527">
    <property type="term" value="F:exonuclease activity"/>
    <property type="evidence" value="ECO:0007669"/>
    <property type="project" value="UniProtKB-ARBA"/>
</dbReference>
<evidence type="ECO:0000259" key="1">
    <source>
        <dbReference type="Pfam" id="PF00929"/>
    </source>
</evidence>